<dbReference type="GO" id="GO:0046872">
    <property type="term" value="F:metal ion binding"/>
    <property type="evidence" value="ECO:0007669"/>
    <property type="project" value="UniProtKB-KW"/>
</dbReference>
<dbReference type="InterPro" id="IPR036866">
    <property type="entry name" value="RibonucZ/Hydroxyglut_hydro"/>
</dbReference>
<dbReference type="OrthoDB" id="7773at2157"/>
<evidence type="ECO:0000313" key="8">
    <source>
        <dbReference type="Proteomes" id="UP000050320"/>
    </source>
</evidence>
<evidence type="ECO:0000259" key="6">
    <source>
        <dbReference type="SMART" id="SM00849"/>
    </source>
</evidence>
<comment type="cofactor">
    <cofactor evidence="1">
        <name>Zn(2+)</name>
        <dbReference type="ChEBI" id="CHEBI:29105"/>
    </cofactor>
</comment>
<evidence type="ECO:0000313" key="7">
    <source>
        <dbReference type="EMBL" id="KQB35220.1"/>
    </source>
</evidence>
<keyword evidence="8" id="KW-1185">Reference proteome</keyword>
<comment type="similarity">
    <text evidence="2">Belongs to the metallo-beta-lactamase superfamily.</text>
</comment>
<keyword evidence="5" id="KW-0862">Zinc</keyword>
<dbReference type="EMBL" id="LKBG01000165">
    <property type="protein sequence ID" value="KQB35220.1"/>
    <property type="molecule type" value="Genomic_DNA"/>
</dbReference>
<dbReference type="InterPro" id="IPR001279">
    <property type="entry name" value="Metallo-B-lactamas"/>
</dbReference>
<dbReference type="AlphaFoldDB" id="A0A0N8VL10"/>
<accession>A0A0N8VL10</accession>
<gene>
    <name evidence="7" type="ORF">AOG54_09190</name>
</gene>
<keyword evidence="3" id="KW-0479">Metal-binding</keyword>
<dbReference type="RefSeq" id="WP_048101795.1">
    <property type="nucleotide sequence ID" value="NZ_JBBYJF010000003.1"/>
</dbReference>
<dbReference type="PANTHER" id="PTHR42978">
    <property type="entry name" value="QUORUM-QUENCHING LACTONASE YTNP-RELATED-RELATED"/>
    <property type="match status" value="1"/>
</dbReference>
<comment type="caution">
    <text evidence="7">The sequence shown here is derived from an EMBL/GenBank/DDBJ whole genome shotgun (WGS) entry which is preliminary data.</text>
</comment>
<dbReference type="Gene3D" id="3.60.15.10">
    <property type="entry name" value="Ribonuclease Z/Hydroxyacylglutathione hydrolase-like"/>
    <property type="match status" value="1"/>
</dbReference>
<reference evidence="7 8" key="1">
    <citation type="submission" date="2015-09" db="EMBL/GenBank/DDBJ databases">
        <title>Heavy metals and arsenic resistance mechanisms in polyextremophilic archaea of the family Ferroplasmaceae.</title>
        <authorList>
            <person name="Bulaev A.G."/>
            <person name="Kanygina A.V."/>
        </authorList>
    </citation>
    <scope>NUCLEOTIDE SEQUENCE [LARGE SCALE GENOMIC DNA]</scope>
    <source>
        <strain evidence="7 8">VT</strain>
    </source>
</reference>
<dbReference type="SMART" id="SM00849">
    <property type="entry name" value="Lactamase_B"/>
    <property type="match status" value="1"/>
</dbReference>
<dbReference type="PANTHER" id="PTHR42978:SF2">
    <property type="entry name" value="102 KBASES UNSTABLE REGION: FROM 1 TO 119443"/>
    <property type="match status" value="1"/>
</dbReference>
<dbReference type="GO" id="GO:0016787">
    <property type="term" value="F:hydrolase activity"/>
    <property type="evidence" value="ECO:0007669"/>
    <property type="project" value="UniProtKB-KW"/>
</dbReference>
<evidence type="ECO:0000256" key="2">
    <source>
        <dbReference type="ARBA" id="ARBA00007749"/>
    </source>
</evidence>
<proteinExistence type="inferred from homology"/>
<dbReference type="InterPro" id="IPR051013">
    <property type="entry name" value="MBL_superfamily_lactonases"/>
</dbReference>
<dbReference type="CDD" id="cd07729">
    <property type="entry name" value="AHL_lactonase_MBL-fold"/>
    <property type="match status" value="1"/>
</dbReference>
<name>A0A0N8VL10_9ARCH</name>
<feature type="domain" description="Metallo-beta-lactamase" evidence="6">
    <location>
        <begin position="32"/>
        <end position="235"/>
    </location>
</feature>
<evidence type="ECO:0000256" key="3">
    <source>
        <dbReference type="ARBA" id="ARBA00022723"/>
    </source>
</evidence>
<dbReference type="Proteomes" id="UP000050320">
    <property type="component" value="Unassembled WGS sequence"/>
</dbReference>
<sequence length="252" mass="29391">MEINGFSLLDLGANYHEKSILVYGESNEIIKVPFIGVVIKLNDLIVLFDTGPNIDGNYSIMKRFSTKQSDNQHLINQLNLLNLNIKDIKLVILSHLHFDHAGGLKFFRNTNIPILIQKKELDYAYNPDWFYKDVYYRNDFDFDDLNYITINGNYKINDNLKIISLYGHTPGTQGLMYHSKNNKIIFTSDAIYTLENIQPTLRRQGFDSCTSMWGKSANKVILKNKFDNFEIYPGHDPEFYSKKRFAPYIYKE</sequence>
<protein>
    <recommendedName>
        <fullName evidence="6">Metallo-beta-lactamase domain-containing protein</fullName>
    </recommendedName>
</protein>
<dbReference type="SUPFAM" id="SSF56281">
    <property type="entry name" value="Metallo-hydrolase/oxidoreductase"/>
    <property type="match status" value="1"/>
</dbReference>
<dbReference type="GeneID" id="84222173"/>
<keyword evidence="4" id="KW-0378">Hydrolase</keyword>
<organism evidence="7 8">
    <name type="scientific">Acidiplasma aeolicum</name>
    <dbReference type="NCBI Taxonomy" id="507754"/>
    <lineage>
        <taxon>Archaea</taxon>
        <taxon>Methanobacteriati</taxon>
        <taxon>Thermoplasmatota</taxon>
        <taxon>Thermoplasmata</taxon>
        <taxon>Thermoplasmatales</taxon>
        <taxon>Ferroplasmaceae</taxon>
        <taxon>Acidiplasma</taxon>
    </lineage>
</organism>
<evidence type="ECO:0000256" key="4">
    <source>
        <dbReference type="ARBA" id="ARBA00022801"/>
    </source>
</evidence>
<evidence type="ECO:0000256" key="5">
    <source>
        <dbReference type="ARBA" id="ARBA00022833"/>
    </source>
</evidence>
<dbReference type="Pfam" id="PF00753">
    <property type="entry name" value="Lactamase_B"/>
    <property type="match status" value="1"/>
</dbReference>
<evidence type="ECO:0000256" key="1">
    <source>
        <dbReference type="ARBA" id="ARBA00001947"/>
    </source>
</evidence>